<reference evidence="2" key="1">
    <citation type="submission" date="2020-05" db="EMBL/GenBank/DDBJ databases">
        <title>WGS assembly of Panicum virgatum.</title>
        <authorList>
            <person name="Lovell J.T."/>
            <person name="Jenkins J."/>
            <person name="Shu S."/>
            <person name="Juenger T.E."/>
            <person name="Schmutz J."/>
        </authorList>
    </citation>
    <scope>NUCLEOTIDE SEQUENCE</scope>
    <source>
        <strain evidence="2">AP13</strain>
    </source>
</reference>
<gene>
    <name evidence="2" type="ORF">PVAP13_6KG100300</name>
</gene>
<evidence type="ECO:0000313" key="2">
    <source>
        <dbReference type="EMBL" id="KAG2582321.1"/>
    </source>
</evidence>
<sequence length="154" mass="17194">MARGQKRQHGHTQPSNMESRRNRASPARLVKLYSSLTVPQRKMIEEVNFDGLPKISCSTMPTGLASWLFVDCFDSERSELVFPGRGRIAVTAEAVADILDLPNGGDQVKYELDVDAINFMQNKYDIIHGSAPKIEEIMESIKKNRSANENQVGS</sequence>
<evidence type="ECO:0000256" key="1">
    <source>
        <dbReference type="SAM" id="MobiDB-lite"/>
    </source>
</evidence>
<name>A0A8T0R983_PANVG</name>
<dbReference type="PANTHER" id="PTHR34835">
    <property type="entry name" value="OS07G0283600 PROTEIN-RELATED"/>
    <property type="match status" value="1"/>
</dbReference>
<proteinExistence type="predicted"/>
<keyword evidence="3" id="KW-1185">Reference proteome</keyword>
<evidence type="ECO:0000313" key="3">
    <source>
        <dbReference type="Proteomes" id="UP000823388"/>
    </source>
</evidence>
<protein>
    <submittedName>
        <fullName evidence="2">Uncharacterized protein</fullName>
    </submittedName>
</protein>
<dbReference type="Proteomes" id="UP000823388">
    <property type="component" value="Chromosome 6K"/>
</dbReference>
<organism evidence="2 3">
    <name type="scientific">Panicum virgatum</name>
    <name type="common">Blackwell switchgrass</name>
    <dbReference type="NCBI Taxonomy" id="38727"/>
    <lineage>
        <taxon>Eukaryota</taxon>
        <taxon>Viridiplantae</taxon>
        <taxon>Streptophyta</taxon>
        <taxon>Embryophyta</taxon>
        <taxon>Tracheophyta</taxon>
        <taxon>Spermatophyta</taxon>
        <taxon>Magnoliopsida</taxon>
        <taxon>Liliopsida</taxon>
        <taxon>Poales</taxon>
        <taxon>Poaceae</taxon>
        <taxon>PACMAD clade</taxon>
        <taxon>Panicoideae</taxon>
        <taxon>Panicodae</taxon>
        <taxon>Paniceae</taxon>
        <taxon>Panicinae</taxon>
        <taxon>Panicum</taxon>
        <taxon>Panicum sect. Hiantes</taxon>
    </lineage>
</organism>
<feature type="compositionally biased region" description="Basic residues" evidence="1">
    <location>
        <begin position="1"/>
        <end position="10"/>
    </location>
</feature>
<feature type="region of interest" description="Disordered" evidence="1">
    <location>
        <begin position="1"/>
        <end position="24"/>
    </location>
</feature>
<dbReference type="EMBL" id="CM029047">
    <property type="protein sequence ID" value="KAG2582321.1"/>
    <property type="molecule type" value="Genomic_DNA"/>
</dbReference>
<comment type="caution">
    <text evidence="2">The sequence shown here is derived from an EMBL/GenBank/DDBJ whole genome shotgun (WGS) entry which is preliminary data.</text>
</comment>
<dbReference type="AlphaFoldDB" id="A0A8T0R983"/>
<dbReference type="PANTHER" id="PTHR34835:SF85">
    <property type="entry name" value="AMINOTRANSFERASE-LIKE PLANT MOBILE DOMAIN-CONTAINING PROTEIN"/>
    <property type="match status" value="1"/>
</dbReference>
<accession>A0A8T0R983</accession>